<name>A0A378YK62_9NOCA</name>
<dbReference type="PROSITE" id="PS51257">
    <property type="entry name" value="PROKAR_LIPOPROTEIN"/>
    <property type="match status" value="1"/>
</dbReference>
<keyword evidence="2" id="KW-1185">Reference proteome</keyword>
<organism evidence="1 2">
    <name type="scientific">Nocardia otitidiscaviarum</name>
    <dbReference type="NCBI Taxonomy" id="1823"/>
    <lineage>
        <taxon>Bacteria</taxon>
        <taxon>Bacillati</taxon>
        <taxon>Actinomycetota</taxon>
        <taxon>Actinomycetes</taxon>
        <taxon>Mycobacteriales</taxon>
        <taxon>Nocardiaceae</taxon>
        <taxon>Nocardia</taxon>
    </lineage>
</organism>
<dbReference type="InterPro" id="IPR024520">
    <property type="entry name" value="DUF3558"/>
</dbReference>
<dbReference type="EMBL" id="UGRY01000002">
    <property type="protein sequence ID" value="SUA77552.1"/>
    <property type="molecule type" value="Genomic_DNA"/>
</dbReference>
<sequence length="299" mass="32299">MRKTMVIATATLFAGLLSGCPKDSPPEPDSSPSAGAFLGECGGARDDDIRTITGLPTLVAVARNGLKCVWESSGRDRRVMFTWFRDSPIERERTIATVSGKAVADFSIDGFHGFTANATSLCQVAVQDGADFFHWLILAPGIDCTVLRPLARLTVDRAHAWAPAPTQPPGRLDELLHECTAVPPDDIMSTVGESGRSEMYFHGAVCMWRIGGHVDLTFGWLENGSVEREEGIARQLGYQITAITSAGWQGFSQRRPGQPATCGVTTSDSGAVTWWVQSATGDPCETAERLMALTVRRRV</sequence>
<dbReference type="RefSeq" id="WP_051038148.1">
    <property type="nucleotide sequence ID" value="NZ_UGRY01000002.1"/>
</dbReference>
<proteinExistence type="predicted"/>
<dbReference type="STRING" id="1406858.GCA_000710895_04897"/>
<dbReference type="Pfam" id="PF12079">
    <property type="entry name" value="DUF3558"/>
    <property type="match status" value="2"/>
</dbReference>
<dbReference type="AlphaFoldDB" id="A0A378YK62"/>
<evidence type="ECO:0000313" key="2">
    <source>
        <dbReference type="Proteomes" id="UP000255467"/>
    </source>
</evidence>
<dbReference type="OrthoDB" id="4548946at2"/>
<protein>
    <submittedName>
        <fullName evidence="1">Protein of uncharacterized function (DUF3558)</fullName>
    </submittedName>
</protein>
<gene>
    <name evidence="1" type="ORF">NCTC1934_03080</name>
</gene>
<accession>A0A378YK62</accession>
<reference evidence="1 2" key="1">
    <citation type="submission" date="2018-06" db="EMBL/GenBank/DDBJ databases">
        <authorList>
            <consortium name="Pathogen Informatics"/>
            <person name="Doyle S."/>
        </authorList>
    </citation>
    <scope>NUCLEOTIDE SEQUENCE [LARGE SCALE GENOMIC DNA]</scope>
    <source>
        <strain evidence="1 2">NCTC1934</strain>
    </source>
</reference>
<dbReference type="Proteomes" id="UP000255467">
    <property type="component" value="Unassembled WGS sequence"/>
</dbReference>
<evidence type="ECO:0000313" key="1">
    <source>
        <dbReference type="EMBL" id="SUA77552.1"/>
    </source>
</evidence>